<dbReference type="EMBL" id="LECW02000012">
    <property type="protein sequence ID" value="KRT94383.1"/>
    <property type="molecule type" value="Genomic_DNA"/>
</dbReference>
<keyword evidence="5" id="KW-0067">ATP-binding</keyword>
<dbReference type="GO" id="GO:0008662">
    <property type="term" value="F:1-phosphofructokinase activity"/>
    <property type="evidence" value="ECO:0007669"/>
    <property type="project" value="UniProtKB-EC"/>
</dbReference>
<evidence type="ECO:0000259" key="7">
    <source>
        <dbReference type="Pfam" id="PF00294"/>
    </source>
</evidence>
<dbReference type="RefSeq" id="WP_048353288.1">
    <property type="nucleotide sequence ID" value="NZ_CP023481.1"/>
</dbReference>
<dbReference type="STRING" id="1664069.BGLY_3939"/>
<feature type="domain" description="Carbohydrate kinase PfkB" evidence="7">
    <location>
        <begin position="11"/>
        <end position="287"/>
    </location>
</feature>
<dbReference type="PATRIC" id="fig|1664069.3.peg.4878"/>
<dbReference type="Gene3D" id="3.40.1190.20">
    <property type="match status" value="1"/>
</dbReference>
<evidence type="ECO:0000313" key="9">
    <source>
        <dbReference type="EMBL" id="MEC0485916.1"/>
    </source>
</evidence>
<dbReference type="Pfam" id="PF00294">
    <property type="entry name" value="PfkB"/>
    <property type="match status" value="1"/>
</dbReference>
<reference evidence="9 11" key="3">
    <citation type="submission" date="2023-03" db="EMBL/GenBank/DDBJ databases">
        <title>Agriculturally important microbes genome sequencing.</title>
        <authorList>
            <person name="Dunlap C."/>
        </authorList>
    </citation>
    <scope>NUCLEOTIDE SEQUENCE [LARGE SCALE GENOMIC DNA]</scope>
    <source>
        <strain evidence="9 11">CBP-3203</strain>
    </source>
</reference>
<accession>A0A0J6E6J0</accession>
<evidence type="ECO:0000256" key="5">
    <source>
        <dbReference type="ARBA" id="ARBA00022840"/>
    </source>
</evidence>
<keyword evidence="2 6" id="KW-0808">Transferase</keyword>
<keyword evidence="3" id="KW-0547">Nucleotide-binding</keyword>
<evidence type="ECO:0000256" key="3">
    <source>
        <dbReference type="ARBA" id="ARBA00022741"/>
    </source>
</evidence>
<dbReference type="NCBIfam" id="TIGR03168">
    <property type="entry name" value="1-PFK"/>
    <property type="match status" value="1"/>
</dbReference>
<dbReference type="NCBIfam" id="TIGR03828">
    <property type="entry name" value="pfkB"/>
    <property type="match status" value="1"/>
</dbReference>
<dbReference type="InterPro" id="IPR017583">
    <property type="entry name" value="Tagatose/fructose_Pkinase"/>
</dbReference>
<evidence type="ECO:0000256" key="6">
    <source>
        <dbReference type="PIRNR" id="PIRNR000535"/>
    </source>
</evidence>
<organism evidence="8 10">
    <name type="scientific">Bacillus glycinifermentans</name>
    <dbReference type="NCBI Taxonomy" id="1664069"/>
    <lineage>
        <taxon>Bacteria</taxon>
        <taxon>Bacillati</taxon>
        <taxon>Bacillota</taxon>
        <taxon>Bacilli</taxon>
        <taxon>Bacillales</taxon>
        <taxon>Bacillaceae</taxon>
        <taxon>Bacillus</taxon>
    </lineage>
</organism>
<dbReference type="EMBL" id="JARRTL010000011">
    <property type="protein sequence ID" value="MEC0485916.1"/>
    <property type="molecule type" value="Genomic_DNA"/>
</dbReference>
<dbReference type="GO" id="GO:0016052">
    <property type="term" value="P:carbohydrate catabolic process"/>
    <property type="evidence" value="ECO:0007669"/>
    <property type="project" value="UniProtKB-ARBA"/>
</dbReference>
<dbReference type="PANTHER" id="PTHR46566:SF1">
    <property type="entry name" value="1-PHOSPHOFRUCTOKINASE"/>
    <property type="match status" value="1"/>
</dbReference>
<dbReference type="InterPro" id="IPR029056">
    <property type="entry name" value="Ribokinase-like"/>
</dbReference>
<accession>A0A0J6EX49</accession>
<dbReference type="InterPro" id="IPR022463">
    <property type="entry name" value="1-PFruKinase"/>
</dbReference>
<name>A0A0J6E6J0_9BACI</name>
<evidence type="ECO:0000313" key="11">
    <source>
        <dbReference type="Proteomes" id="UP001341297"/>
    </source>
</evidence>
<evidence type="ECO:0000256" key="2">
    <source>
        <dbReference type="ARBA" id="ARBA00022679"/>
    </source>
</evidence>
<evidence type="ECO:0000313" key="10">
    <source>
        <dbReference type="Proteomes" id="UP000036168"/>
    </source>
</evidence>
<dbReference type="InterPro" id="IPR011611">
    <property type="entry name" value="PfkB_dom"/>
</dbReference>
<reference evidence="8" key="2">
    <citation type="submission" date="2015-10" db="EMBL/GenBank/DDBJ databases">
        <authorList>
            <person name="Gilbert D.G."/>
        </authorList>
    </citation>
    <scope>NUCLEOTIDE SEQUENCE</scope>
    <source>
        <strain evidence="8">GO-13</strain>
    </source>
</reference>
<gene>
    <name evidence="9" type="primary">pfkB</name>
    <name evidence="8" type="ORF">AB447_203600</name>
    <name evidence="9" type="ORF">P8828_13910</name>
</gene>
<dbReference type="AlphaFoldDB" id="A0A0J6E6J0"/>
<proteinExistence type="inferred from homology"/>
<comment type="caution">
    <text evidence="8">The sequence shown here is derived from an EMBL/GenBank/DDBJ whole genome shotgun (WGS) entry which is preliminary data.</text>
</comment>
<dbReference type="Proteomes" id="UP001341297">
    <property type="component" value="Unassembled WGS sequence"/>
</dbReference>
<dbReference type="PANTHER" id="PTHR46566">
    <property type="entry name" value="1-PHOSPHOFRUCTOKINASE-RELATED"/>
    <property type="match status" value="1"/>
</dbReference>
<sequence>MIYTCTMNTAVDLFVETDDLLPDIVNRTKDEDYQPNGKGVNISFMLKRLGLDNTALGFTGGFTGRFIEDELKRENIATDFVKVDGISRINIFINSDREFKIVNKGPFISETKTQELTDKIRKIPSGHFLFISGSLPKGIRESIYPVLSDIAATRGIKLVLDISSPALLDCLPYRPYLIKPNEQELAAFFGQKKALSEEEVIHYGGKLLSRGAERVLVTRGKDGAIYLDRSKTLKVTSAKGKVVNTACAGDAMLAVFIGKQELGMPLEDALKQASAAGALTAFAKGLGDLSRLDETVSQIRITHL</sequence>
<keyword evidence="11" id="KW-1185">Reference proteome</keyword>
<dbReference type="FunFam" id="3.40.1190.20:FF:000001">
    <property type="entry name" value="Phosphofructokinase"/>
    <property type="match status" value="1"/>
</dbReference>
<evidence type="ECO:0000256" key="1">
    <source>
        <dbReference type="ARBA" id="ARBA00010688"/>
    </source>
</evidence>
<dbReference type="Proteomes" id="UP000036168">
    <property type="component" value="Unassembled WGS sequence"/>
</dbReference>
<keyword evidence="4 8" id="KW-0418">Kinase</keyword>
<dbReference type="GO" id="GO:0005524">
    <property type="term" value="F:ATP binding"/>
    <property type="evidence" value="ECO:0007669"/>
    <property type="project" value="UniProtKB-KW"/>
</dbReference>
<dbReference type="EC" id="2.7.1.56" evidence="9"/>
<dbReference type="GO" id="GO:0044281">
    <property type="term" value="P:small molecule metabolic process"/>
    <property type="evidence" value="ECO:0007669"/>
    <property type="project" value="UniProtKB-ARBA"/>
</dbReference>
<comment type="similarity">
    <text evidence="1">Belongs to the carbohydrate kinase PfkB family.</text>
</comment>
<dbReference type="CDD" id="cd01164">
    <property type="entry name" value="FruK_PfkB_like"/>
    <property type="match status" value="1"/>
</dbReference>
<reference evidence="8 10" key="1">
    <citation type="journal article" date="2015" name="Int. J. Syst. Evol. Microbiol.">
        <title>Bacillus glycinifermentans sp. nov., isolated from fermented soybean paste.</title>
        <authorList>
            <person name="Kim S.J."/>
            <person name="Dunlap C.A."/>
            <person name="Kwon S.W."/>
            <person name="Rooney A.P."/>
        </authorList>
    </citation>
    <scope>NUCLEOTIDE SEQUENCE [LARGE SCALE GENOMIC DNA]</scope>
    <source>
        <strain evidence="8 10">GO-13</strain>
    </source>
</reference>
<protein>
    <submittedName>
        <fullName evidence="8">1-phosphofructokinase</fullName>
        <ecNumber evidence="9">2.7.1.56</ecNumber>
    </submittedName>
</protein>
<dbReference type="SUPFAM" id="SSF53613">
    <property type="entry name" value="Ribokinase-like"/>
    <property type="match status" value="1"/>
</dbReference>
<dbReference type="PIRSF" id="PIRSF000535">
    <property type="entry name" value="1PFK/6PFK/LacC"/>
    <property type="match status" value="1"/>
</dbReference>
<dbReference type="GO" id="GO:0005829">
    <property type="term" value="C:cytosol"/>
    <property type="evidence" value="ECO:0007669"/>
    <property type="project" value="TreeGrafter"/>
</dbReference>
<evidence type="ECO:0000256" key="4">
    <source>
        <dbReference type="ARBA" id="ARBA00022777"/>
    </source>
</evidence>
<dbReference type="OrthoDB" id="9801219at2"/>
<evidence type="ECO:0000313" key="8">
    <source>
        <dbReference type="EMBL" id="KRT94383.1"/>
    </source>
</evidence>